<evidence type="ECO:0000256" key="4">
    <source>
        <dbReference type="ARBA" id="ARBA00022729"/>
    </source>
</evidence>
<dbReference type="OrthoDB" id="406838at2759"/>
<feature type="binding site" evidence="12">
    <location>
        <position position="224"/>
    </location>
    <ligand>
        <name>Ca(2+)</name>
        <dbReference type="ChEBI" id="CHEBI:29108"/>
        <label>3</label>
    </ligand>
</feature>
<feature type="binding site" evidence="12">
    <location>
        <position position="218"/>
    </location>
    <ligand>
        <name>Zn(2+)</name>
        <dbReference type="ChEBI" id="CHEBI:29105"/>
        <label>1</label>
    </ligand>
</feature>
<feature type="binding site" evidence="11">
    <location>
        <position position="269"/>
    </location>
    <ligand>
        <name>Zn(2+)</name>
        <dbReference type="ChEBI" id="CHEBI:29105"/>
        <label>2</label>
        <note>catalytic</note>
    </ligand>
</feature>
<dbReference type="PRINTS" id="PR00138">
    <property type="entry name" value="MATRIXIN"/>
</dbReference>
<keyword evidence="2" id="KW-0645">Protease</keyword>
<dbReference type="EMBL" id="BDDD01001277">
    <property type="protein sequence ID" value="GAV74805.1"/>
    <property type="molecule type" value="Genomic_DNA"/>
</dbReference>
<comment type="similarity">
    <text evidence="1">Belongs to the peptidase M10A family. Matrix metalloproteinases (MMPs) subfamily.</text>
</comment>
<evidence type="ECO:0000256" key="10">
    <source>
        <dbReference type="PIRSR" id="PIRSR001191-1"/>
    </source>
</evidence>
<evidence type="ECO:0000256" key="7">
    <source>
        <dbReference type="ARBA" id="ARBA00023049"/>
    </source>
</evidence>
<dbReference type="InterPro" id="IPR002477">
    <property type="entry name" value="Peptidoglycan-bd-like"/>
</dbReference>
<dbReference type="SUPFAM" id="SSF47090">
    <property type="entry name" value="PGBD-like"/>
    <property type="match status" value="1"/>
</dbReference>
<accession>A0A1Q3C3J4</accession>
<dbReference type="InterPro" id="IPR006026">
    <property type="entry name" value="Peptidase_Metallo"/>
</dbReference>
<evidence type="ECO:0000256" key="11">
    <source>
        <dbReference type="PIRSR" id="PIRSR001191-2"/>
    </source>
</evidence>
<dbReference type="GO" id="GO:0031012">
    <property type="term" value="C:extracellular matrix"/>
    <property type="evidence" value="ECO:0007669"/>
    <property type="project" value="InterPro"/>
</dbReference>
<proteinExistence type="inferred from homology"/>
<evidence type="ECO:0000259" key="15">
    <source>
        <dbReference type="SMART" id="SM00235"/>
    </source>
</evidence>
<feature type="binding site" evidence="12">
    <location>
        <position position="223"/>
    </location>
    <ligand>
        <name>Ca(2+)</name>
        <dbReference type="ChEBI" id="CHEBI:29108"/>
        <label>3</label>
    </ligand>
</feature>
<dbReference type="Gene3D" id="3.40.390.10">
    <property type="entry name" value="Collagenase (Catalytic Domain)"/>
    <property type="match status" value="1"/>
</dbReference>
<reference evidence="17" key="1">
    <citation type="submission" date="2016-04" db="EMBL/GenBank/DDBJ databases">
        <title>Cephalotus genome sequencing.</title>
        <authorList>
            <person name="Fukushima K."/>
            <person name="Hasebe M."/>
            <person name="Fang X."/>
        </authorList>
    </citation>
    <scope>NUCLEOTIDE SEQUENCE [LARGE SCALE GENOMIC DNA]</scope>
    <source>
        <strain evidence="17">cv. St1</strain>
    </source>
</reference>
<feature type="binding site" evidence="12">
    <location>
        <position position="243"/>
    </location>
    <ligand>
        <name>Ca(2+)</name>
        <dbReference type="ChEBI" id="CHEBI:29108"/>
        <label>3</label>
    </ligand>
</feature>
<keyword evidence="4 14" id="KW-0732">Signal</keyword>
<comment type="cofactor">
    <cofactor evidence="12">
        <name>Zn(2+)</name>
        <dbReference type="ChEBI" id="CHEBI:29105"/>
    </cofactor>
    <text evidence="12">Binds 2 Zn(2+) ions per subunit.</text>
</comment>
<dbReference type="InterPro" id="IPR024079">
    <property type="entry name" value="MetalloPept_cat_dom_sf"/>
</dbReference>
<keyword evidence="6 11" id="KW-0862">Zinc</keyword>
<dbReference type="GO" id="GO:0004222">
    <property type="term" value="F:metalloendopeptidase activity"/>
    <property type="evidence" value="ECO:0007669"/>
    <property type="project" value="InterPro"/>
</dbReference>
<keyword evidence="17" id="KW-1185">Reference proteome</keyword>
<feature type="chain" id="PRO_5013247533" evidence="14">
    <location>
        <begin position="27"/>
        <end position="309"/>
    </location>
</feature>
<evidence type="ECO:0000256" key="12">
    <source>
        <dbReference type="PIRSR" id="PIRSR621190-2"/>
    </source>
</evidence>
<dbReference type="PANTHER" id="PTHR10201">
    <property type="entry name" value="MATRIX METALLOPROTEINASE"/>
    <property type="match status" value="1"/>
</dbReference>
<evidence type="ECO:0000313" key="17">
    <source>
        <dbReference type="Proteomes" id="UP000187406"/>
    </source>
</evidence>
<evidence type="ECO:0000256" key="9">
    <source>
        <dbReference type="ARBA" id="ARBA00023180"/>
    </source>
</evidence>
<dbReference type="GO" id="GO:0030574">
    <property type="term" value="P:collagen catabolic process"/>
    <property type="evidence" value="ECO:0007669"/>
    <property type="project" value="TreeGrafter"/>
</dbReference>
<dbReference type="CDD" id="cd04278">
    <property type="entry name" value="ZnMc_MMP"/>
    <property type="match status" value="1"/>
</dbReference>
<dbReference type="Pfam" id="PF00413">
    <property type="entry name" value="Peptidase_M10"/>
    <property type="match status" value="1"/>
</dbReference>
<dbReference type="InterPro" id="IPR036365">
    <property type="entry name" value="PGBD-like_sf"/>
</dbReference>
<feature type="domain" description="Peptidase metallopeptidase" evidence="15">
    <location>
        <begin position="154"/>
        <end position="309"/>
    </location>
</feature>
<evidence type="ECO:0000256" key="3">
    <source>
        <dbReference type="ARBA" id="ARBA00022723"/>
    </source>
</evidence>
<dbReference type="InParanoid" id="A0A1Q3C3J4"/>
<feature type="binding site" evidence="11">
    <location>
        <position position="275"/>
    </location>
    <ligand>
        <name>Zn(2+)</name>
        <dbReference type="ChEBI" id="CHEBI:29105"/>
        <label>2</label>
        <note>catalytic</note>
    </ligand>
</feature>
<keyword evidence="9" id="KW-0325">Glycoprotein</keyword>
<dbReference type="SUPFAM" id="SSF55486">
    <property type="entry name" value="Metalloproteases ('zincins'), catalytic domain"/>
    <property type="match status" value="1"/>
</dbReference>
<feature type="binding site" description="in inhibited form" evidence="12">
    <location>
        <position position="119"/>
    </location>
    <ligand>
        <name>Zn(2+)</name>
        <dbReference type="ChEBI" id="CHEBI:29105"/>
        <label>2</label>
        <note>catalytic</note>
    </ligand>
</feature>
<sequence length="309" mass="34527">MAIKAFSLCSFILLISLNFFSHSILADSNSQKESPFEFLKHLQGCHKGDKLKGVHELKKYLEHFGYLHYTQSNNQSHANDDEFDDLLESAVKTYQLNYHLKLTGTLDSNTVSRMMMPRCGVADIVNGTTWMNSGKKRHQHSSYHTVSHYSFFPNNPRWPPTKSHLTYSFLQGTRTDAFRPVAGAFQTWAASTHFTFQEILDFTNADIKIGFHRRDHGDGAPFDGRGGTLAHAFAPTNGRFHYDGDEPWSVGAIPCAFDLQTVALHEIGHLLGLGHSSVAIAIMFPSISPGVTKGLHGDDIQGIRVLYNT</sequence>
<feature type="binding site" evidence="11">
    <location>
        <position position="265"/>
    </location>
    <ligand>
        <name>Zn(2+)</name>
        <dbReference type="ChEBI" id="CHEBI:29105"/>
        <label>2</label>
        <note>catalytic</note>
    </ligand>
</feature>
<dbReference type="Proteomes" id="UP000187406">
    <property type="component" value="Unassembled WGS sequence"/>
</dbReference>
<dbReference type="FunFam" id="3.40.390.10:FF:000018">
    <property type="entry name" value="Metalloendoproteinase 1"/>
    <property type="match status" value="1"/>
</dbReference>
<evidence type="ECO:0000256" key="6">
    <source>
        <dbReference type="ARBA" id="ARBA00022833"/>
    </source>
</evidence>
<feature type="active site" evidence="10">
    <location>
        <position position="266"/>
    </location>
</feature>
<gene>
    <name evidence="16" type="ORF">CFOL_v3_18285</name>
</gene>
<keyword evidence="3 11" id="KW-0479">Metal-binding</keyword>
<comment type="caution">
    <text evidence="16">The sequence shown here is derived from an EMBL/GenBank/DDBJ whole genome shotgun (WGS) entry which is preliminary data.</text>
</comment>
<feature type="binding site" evidence="12">
    <location>
        <position position="231"/>
    </location>
    <ligand>
        <name>Zn(2+)</name>
        <dbReference type="ChEBI" id="CHEBI:29105"/>
        <label>1</label>
    </ligand>
</feature>
<dbReference type="PANTHER" id="PTHR10201:SF213">
    <property type="entry name" value="METALLOENDOPROTEINASE 2-MMP-LIKE"/>
    <property type="match status" value="1"/>
</dbReference>
<evidence type="ECO:0000256" key="13">
    <source>
        <dbReference type="PIRSR" id="PIRSR621190-5"/>
    </source>
</evidence>
<feature type="signal peptide" evidence="14">
    <location>
        <begin position="1"/>
        <end position="26"/>
    </location>
</feature>
<dbReference type="InterPro" id="IPR001818">
    <property type="entry name" value="Pept_M10_metallopeptidase"/>
</dbReference>
<feature type="short sequence motif" description="Cysteine switch" evidence="13">
    <location>
        <begin position="117"/>
        <end position="146"/>
    </location>
</feature>
<dbReference type="GO" id="GO:0006508">
    <property type="term" value="P:proteolysis"/>
    <property type="evidence" value="ECO:0007669"/>
    <property type="project" value="UniProtKB-KW"/>
</dbReference>
<dbReference type="Pfam" id="PF01471">
    <property type="entry name" value="PG_binding_1"/>
    <property type="match status" value="1"/>
</dbReference>
<keyword evidence="8" id="KW-0865">Zymogen</keyword>
<dbReference type="PIRSF" id="PIRSF001191">
    <property type="entry name" value="Peptidase_M10A_matrix"/>
    <property type="match status" value="1"/>
</dbReference>
<evidence type="ECO:0000256" key="5">
    <source>
        <dbReference type="ARBA" id="ARBA00022801"/>
    </source>
</evidence>
<evidence type="ECO:0000313" key="16">
    <source>
        <dbReference type="EMBL" id="GAV74805.1"/>
    </source>
</evidence>
<dbReference type="InterPro" id="IPR021190">
    <property type="entry name" value="Pept_M10A"/>
</dbReference>
<keyword evidence="5" id="KW-0378">Hydrolase</keyword>
<dbReference type="GO" id="GO:0008270">
    <property type="term" value="F:zinc ion binding"/>
    <property type="evidence" value="ECO:0007669"/>
    <property type="project" value="InterPro"/>
</dbReference>
<feature type="binding site" evidence="12">
    <location>
        <position position="216"/>
    </location>
    <ligand>
        <name>Zn(2+)</name>
        <dbReference type="ChEBI" id="CHEBI:29105"/>
        <label>1</label>
    </ligand>
</feature>
<name>A0A1Q3C3J4_CEPFO</name>
<organism evidence="16 17">
    <name type="scientific">Cephalotus follicularis</name>
    <name type="common">Albany pitcher plant</name>
    <dbReference type="NCBI Taxonomy" id="3775"/>
    <lineage>
        <taxon>Eukaryota</taxon>
        <taxon>Viridiplantae</taxon>
        <taxon>Streptophyta</taxon>
        <taxon>Embryophyta</taxon>
        <taxon>Tracheophyta</taxon>
        <taxon>Spermatophyta</taxon>
        <taxon>Magnoliopsida</taxon>
        <taxon>eudicotyledons</taxon>
        <taxon>Gunneridae</taxon>
        <taxon>Pentapetalae</taxon>
        <taxon>rosids</taxon>
        <taxon>fabids</taxon>
        <taxon>Oxalidales</taxon>
        <taxon>Cephalotaceae</taxon>
        <taxon>Cephalotus</taxon>
    </lineage>
</organism>
<dbReference type="GO" id="GO:0030198">
    <property type="term" value="P:extracellular matrix organization"/>
    <property type="evidence" value="ECO:0007669"/>
    <property type="project" value="TreeGrafter"/>
</dbReference>
<evidence type="ECO:0000256" key="2">
    <source>
        <dbReference type="ARBA" id="ARBA00022670"/>
    </source>
</evidence>
<evidence type="ECO:0000256" key="14">
    <source>
        <dbReference type="SAM" id="SignalP"/>
    </source>
</evidence>
<feature type="binding site" evidence="12">
    <location>
        <position position="206"/>
    </location>
    <ligand>
        <name>Ca(2+)</name>
        <dbReference type="ChEBI" id="CHEBI:29108"/>
        <label>2</label>
    </ligand>
</feature>
<evidence type="ECO:0000256" key="8">
    <source>
        <dbReference type="ARBA" id="ARBA00023145"/>
    </source>
</evidence>
<feature type="binding site" evidence="12">
    <location>
        <position position="246"/>
    </location>
    <ligand>
        <name>Ca(2+)</name>
        <dbReference type="ChEBI" id="CHEBI:29108"/>
        <label>3</label>
    </ligand>
</feature>
<feature type="binding site" evidence="12">
    <location>
        <position position="241"/>
    </location>
    <ligand>
        <name>Zn(2+)</name>
        <dbReference type="ChEBI" id="CHEBI:29105"/>
        <label>1</label>
    </ligand>
</feature>
<comment type="cofactor">
    <cofactor evidence="12">
        <name>Ca(2+)</name>
        <dbReference type="ChEBI" id="CHEBI:29108"/>
    </cofactor>
    <text evidence="12">Can bind about 5 Ca(2+) ions per subunit.</text>
</comment>
<dbReference type="AlphaFoldDB" id="A0A1Q3C3J4"/>
<dbReference type="STRING" id="3775.A0A1Q3C3J4"/>
<dbReference type="InterPro" id="IPR033739">
    <property type="entry name" value="M10A_MMP"/>
</dbReference>
<feature type="binding site" evidence="12">
    <location>
        <position position="246"/>
    </location>
    <ligand>
        <name>Ca(2+)</name>
        <dbReference type="ChEBI" id="CHEBI:29108"/>
        <label>1</label>
    </ligand>
</feature>
<protein>
    <submittedName>
        <fullName evidence="16">Peptidase_M10 domain-containing protein/PG_binding_1 domain-containing protein</fullName>
    </submittedName>
</protein>
<evidence type="ECO:0000256" key="1">
    <source>
        <dbReference type="ARBA" id="ARBA00009614"/>
    </source>
</evidence>
<keyword evidence="7" id="KW-0482">Metalloprotease</keyword>
<keyword evidence="12" id="KW-0106">Calcium</keyword>
<dbReference type="SMART" id="SM00235">
    <property type="entry name" value="ZnMc"/>
    <property type="match status" value="1"/>
</dbReference>
<feature type="binding site" evidence="12">
    <location>
        <position position="283"/>
    </location>
    <ligand>
        <name>Zn(2+)</name>
        <dbReference type="ChEBI" id="CHEBI:29105"/>
        <label>2</label>
        <note>catalytic</note>
    </ligand>
</feature>